<dbReference type="OrthoDB" id="321240at2157"/>
<dbReference type="InterPro" id="IPR013517">
    <property type="entry name" value="FG-GAP"/>
</dbReference>
<dbReference type="Pfam" id="PF07593">
    <property type="entry name" value="UnbV_ASPIC"/>
    <property type="match status" value="1"/>
</dbReference>
<protein>
    <submittedName>
        <fullName evidence="3">CRTAC1 family protein</fullName>
    </submittedName>
</protein>
<dbReference type="Proteomes" id="UP000281431">
    <property type="component" value="Unassembled WGS sequence"/>
</dbReference>
<dbReference type="AlphaFoldDB" id="A0A3N6MID5"/>
<dbReference type="PANTHER" id="PTHR16026">
    <property type="entry name" value="CARTILAGE ACIDIC PROTEIN 1"/>
    <property type="match status" value="1"/>
</dbReference>
<evidence type="ECO:0000256" key="1">
    <source>
        <dbReference type="ARBA" id="ARBA00022729"/>
    </source>
</evidence>
<dbReference type="PROSITE" id="PS51257">
    <property type="entry name" value="PROKAR_LIPOPROTEIN"/>
    <property type="match status" value="1"/>
</dbReference>
<evidence type="ECO:0000259" key="2">
    <source>
        <dbReference type="Pfam" id="PF07593"/>
    </source>
</evidence>
<feature type="domain" description="ASPIC/UnbV" evidence="2">
    <location>
        <begin position="476"/>
        <end position="541"/>
    </location>
</feature>
<evidence type="ECO:0000313" key="3">
    <source>
        <dbReference type="EMBL" id="RQH00915.1"/>
    </source>
</evidence>
<dbReference type="InterPro" id="IPR028994">
    <property type="entry name" value="Integrin_alpha_N"/>
</dbReference>
<accession>A0A3N6MID5</accession>
<dbReference type="PANTHER" id="PTHR16026:SF0">
    <property type="entry name" value="CARTILAGE ACIDIC PROTEIN 1"/>
    <property type="match status" value="1"/>
</dbReference>
<gene>
    <name evidence="3" type="ORF">EA472_09850</name>
</gene>
<dbReference type="Pfam" id="PF13517">
    <property type="entry name" value="FG-GAP_3"/>
    <property type="match status" value="2"/>
</dbReference>
<comment type="caution">
    <text evidence="3">The sequence shown here is derived from an EMBL/GenBank/DDBJ whole genome shotgun (WGS) entry which is preliminary data.</text>
</comment>
<dbReference type="InterPro" id="IPR011519">
    <property type="entry name" value="UnbV_ASPIC"/>
</dbReference>
<dbReference type="SUPFAM" id="SSF69318">
    <property type="entry name" value="Integrin alpha N-terminal domain"/>
    <property type="match status" value="1"/>
</dbReference>
<proteinExistence type="predicted"/>
<dbReference type="EMBL" id="REFZ01000005">
    <property type="protein sequence ID" value="RQH00915.1"/>
    <property type="molecule type" value="Genomic_DNA"/>
</dbReference>
<dbReference type="InterPro" id="IPR027039">
    <property type="entry name" value="Crtac1"/>
</dbReference>
<name>A0A3N6MID5_NATCH</name>
<keyword evidence="1" id="KW-0732">Signal</keyword>
<organism evidence="3 4">
    <name type="scientific">Natrarchaeobius chitinivorans</name>
    <dbReference type="NCBI Taxonomy" id="1679083"/>
    <lineage>
        <taxon>Archaea</taxon>
        <taxon>Methanobacteriati</taxon>
        <taxon>Methanobacteriota</taxon>
        <taxon>Stenosarchaea group</taxon>
        <taxon>Halobacteria</taxon>
        <taxon>Halobacteriales</taxon>
        <taxon>Natrialbaceae</taxon>
        <taxon>Natrarchaeobius</taxon>
    </lineage>
</organism>
<sequence>MRYHVGIAAIVLAVVLVGCVGGTAQDAGPLGDDSPEPTTDDYGFEEVALEAGFEYESINIGAVNGNDGVYAVDYTNDLRTDLLAIGGGEPVLFRNTGGAFERSDDLPPVEGTIQGALFFDHDNDGWEDLLLLRRGETPVFFENDEGTFRERDVGFDDEFVVPVSASAADATGDGCPDVFVADYGDWLDEHPRGWHYQLAFPAEEDNGQSNALYTGDCGEFERVDDAGIEGDHWSMATSFVDLTGNGHPDVHVANDYFADEIHYNRGGGTFDREYLGNETNRNGMSSSVADVTGDGQLEIFVTNIYFPRDRWGELPDTQRQLFADFMTARIGDRNQGNNLLVRTDDGFVDQGEERGLAEGGWGWGAAVEDFDGDGQVDVFHATQFQARFDEGEPTFVRPMLFAQNDGQFHRLDASELGLQEVDERGVAALDFDSSGSMDVAVAGNVASYRLYSNEAEQGDSLQVVVAGADDLDHTVLGTTAKATVDGNSQLRVRNARADYQSQETRTLHFGFGEADAVDELRVTWPDGTELTVEDVETGQRILVTPDGIADRHSYS</sequence>
<keyword evidence="4" id="KW-1185">Reference proteome</keyword>
<reference evidence="3 4" key="1">
    <citation type="submission" date="2018-10" db="EMBL/GenBank/DDBJ databases">
        <title>Natrarchaeobius chitinivorans gen. nov., sp. nov., and Natrarchaeobius haloalkaliphilus sp. nov., alkaliphilic, chitin-utilizing haloarchaea from hypersaline alkaline lakes.</title>
        <authorList>
            <person name="Sorokin D.Y."/>
            <person name="Elcheninov A.G."/>
            <person name="Kostrikina N.A."/>
            <person name="Bale N.J."/>
            <person name="Sinninghe Damste J.S."/>
            <person name="Khijniak T.V."/>
            <person name="Kublanov I.V."/>
            <person name="Toshchakov S.V."/>
        </authorList>
    </citation>
    <scope>NUCLEOTIDE SEQUENCE [LARGE SCALE GENOMIC DNA]</scope>
    <source>
        <strain evidence="3 4">AArcht7</strain>
    </source>
</reference>
<evidence type="ECO:0000313" key="4">
    <source>
        <dbReference type="Proteomes" id="UP000281431"/>
    </source>
</evidence>